<sequence>MSACDGPAVAALVVGLVLLVAPAPLQVSALLALVGALAAWTVSDRLARRLTEEDVRGRP</sequence>
<organism evidence="1 2">
    <name type="scientific">Actinomycetospora flava</name>
    <dbReference type="NCBI Taxonomy" id="3129232"/>
    <lineage>
        <taxon>Bacteria</taxon>
        <taxon>Bacillati</taxon>
        <taxon>Actinomycetota</taxon>
        <taxon>Actinomycetes</taxon>
        <taxon>Pseudonocardiales</taxon>
        <taxon>Pseudonocardiaceae</taxon>
        <taxon>Actinomycetospora</taxon>
    </lineage>
</organism>
<reference evidence="1 2" key="1">
    <citation type="submission" date="2024-03" db="EMBL/GenBank/DDBJ databases">
        <title>Actinomycetospora sp. OC33-EN07, a novel actinomycete isolated from wild orchid (Aerides multiflora).</title>
        <authorList>
            <person name="Suriyachadkun C."/>
        </authorList>
    </citation>
    <scope>NUCLEOTIDE SEQUENCE [LARGE SCALE GENOMIC DNA]</scope>
    <source>
        <strain evidence="1 2">OC33-EN07</strain>
    </source>
</reference>
<dbReference type="EMBL" id="JBBEGM010000009">
    <property type="protein sequence ID" value="MEJ2863743.1"/>
    <property type="molecule type" value="Genomic_DNA"/>
</dbReference>
<dbReference type="RefSeq" id="WP_337705104.1">
    <property type="nucleotide sequence ID" value="NZ_JBBEGM010000009.1"/>
</dbReference>
<comment type="caution">
    <text evidence="1">The sequence shown here is derived from an EMBL/GenBank/DDBJ whole genome shotgun (WGS) entry which is preliminary data.</text>
</comment>
<dbReference type="Proteomes" id="UP001369736">
    <property type="component" value="Unassembled WGS sequence"/>
</dbReference>
<name>A0ABU8MA44_9PSEU</name>
<evidence type="ECO:0000313" key="2">
    <source>
        <dbReference type="Proteomes" id="UP001369736"/>
    </source>
</evidence>
<keyword evidence="2" id="KW-1185">Reference proteome</keyword>
<evidence type="ECO:0000313" key="1">
    <source>
        <dbReference type="EMBL" id="MEJ2863743.1"/>
    </source>
</evidence>
<accession>A0ABU8MA44</accession>
<gene>
    <name evidence="1" type="ORF">WCD58_21475</name>
</gene>
<protein>
    <submittedName>
        <fullName evidence="1">Uncharacterized protein</fullName>
    </submittedName>
</protein>
<proteinExistence type="predicted"/>